<sequence length="86" mass="10129">MKATARNPRLDQRFTLLESERRFRRACEQIVQLNYKLDELQSRYLGVKRDGYEPFATTTDFDCRLSKASGTCTTTMPTRRLKTYPD</sequence>
<protein>
    <submittedName>
        <fullName evidence="1">Uncharacterized protein</fullName>
    </submittedName>
</protein>
<dbReference type="AlphaFoldDB" id="A0A210PVK9"/>
<name>A0A210PVK9_MIZYE</name>
<accession>A0A210PVK9</accession>
<organism evidence="1 2">
    <name type="scientific">Mizuhopecten yessoensis</name>
    <name type="common">Japanese scallop</name>
    <name type="synonym">Patinopecten yessoensis</name>
    <dbReference type="NCBI Taxonomy" id="6573"/>
    <lineage>
        <taxon>Eukaryota</taxon>
        <taxon>Metazoa</taxon>
        <taxon>Spiralia</taxon>
        <taxon>Lophotrochozoa</taxon>
        <taxon>Mollusca</taxon>
        <taxon>Bivalvia</taxon>
        <taxon>Autobranchia</taxon>
        <taxon>Pteriomorphia</taxon>
        <taxon>Pectinida</taxon>
        <taxon>Pectinoidea</taxon>
        <taxon>Pectinidae</taxon>
        <taxon>Mizuhopecten</taxon>
    </lineage>
</organism>
<dbReference type="Proteomes" id="UP000242188">
    <property type="component" value="Unassembled WGS sequence"/>
</dbReference>
<evidence type="ECO:0000313" key="1">
    <source>
        <dbReference type="EMBL" id="OWF40495.1"/>
    </source>
</evidence>
<dbReference type="EMBL" id="NEDP02005461">
    <property type="protein sequence ID" value="OWF40495.1"/>
    <property type="molecule type" value="Genomic_DNA"/>
</dbReference>
<comment type="caution">
    <text evidence="1">The sequence shown here is derived from an EMBL/GenBank/DDBJ whole genome shotgun (WGS) entry which is preliminary data.</text>
</comment>
<reference evidence="1 2" key="1">
    <citation type="journal article" date="2017" name="Nat. Ecol. Evol.">
        <title>Scallop genome provides insights into evolution of bilaterian karyotype and development.</title>
        <authorList>
            <person name="Wang S."/>
            <person name="Zhang J."/>
            <person name="Jiao W."/>
            <person name="Li J."/>
            <person name="Xun X."/>
            <person name="Sun Y."/>
            <person name="Guo X."/>
            <person name="Huan P."/>
            <person name="Dong B."/>
            <person name="Zhang L."/>
            <person name="Hu X."/>
            <person name="Sun X."/>
            <person name="Wang J."/>
            <person name="Zhao C."/>
            <person name="Wang Y."/>
            <person name="Wang D."/>
            <person name="Huang X."/>
            <person name="Wang R."/>
            <person name="Lv J."/>
            <person name="Li Y."/>
            <person name="Zhang Z."/>
            <person name="Liu B."/>
            <person name="Lu W."/>
            <person name="Hui Y."/>
            <person name="Liang J."/>
            <person name="Zhou Z."/>
            <person name="Hou R."/>
            <person name="Li X."/>
            <person name="Liu Y."/>
            <person name="Li H."/>
            <person name="Ning X."/>
            <person name="Lin Y."/>
            <person name="Zhao L."/>
            <person name="Xing Q."/>
            <person name="Dou J."/>
            <person name="Li Y."/>
            <person name="Mao J."/>
            <person name="Guo H."/>
            <person name="Dou H."/>
            <person name="Li T."/>
            <person name="Mu C."/>
            <person name="Jiang W."/>
            <person name="Fu Q."/>
            <person name="Fu X."/>
            <person name="Miao Y."/>
            <person name="Liu J."/>
            <person name="Yu Q."/>
            <person name="Li R."/>
            <person name="Liao H."/>
            <person name="Li X."/>
            <person name="Kong Y."/>
            <person name="Jiang Z."/>
            <person name="Chourrout D."/>
            <person name="Li R."/>
            <person name="Bao Z."/>
        </authorList>
    </citation>
    <scope>NUCLEOTIDE SEQUENCE [LARGE SCALE GENOMIC DNA]</scope>
    <source>
        <strain evidence="1 2">PY_sf001</strain>
    </source>
</reference>
<evidence type="ECO:0000313" key="2">
    <source>
        <dbReference type="Proteomes" id="UP000242188"/>
    </source>
</evidence>
<proteinExistence type="predicted"/>
<keyword evidence="2" id="KW-1185">Reference proteome</keyword>
<gene>
    <name evidence="1" type="ORF">KP79_PYT19037</name>
</gene>